<dbReference type="Proteomes" id="UP000244906">
    <property type="component" value="Unassembled WGS sequence"/>
</dbReference>
<dbReference type="OrthoDB" id="9794954at2"/>
<dbReference type="PIRSF" id="PIRSF000164">
    <property type="entry name" value="DHO_oxidase"/>
    <property type="match status" value="1"/>
</dbReference>
<comment type="caution">
    <text evidence="8">The sequence shown here is derived from an EMBL/GenBank/DDBJ whole genome shotgun (WGS) entry which is preliminary data.</text>
</comment>
<dbReference type="GO" id="GO:0006207">
    <property type="term" value="P:'de novo' pyrimidine nucleobase biosynthetic process"/>
    <property type="evidence" value="ECO:0007669"/>
    <property type="project" value="TreeGrafter"/>
</dbReference>
<dbReference type="InterPro" id="IPR013785">
    <property type="entry name" value="Aldolase_TIM"/>
</dbReference>
<keyword evidence="6" id="KW-0560">Oxidoreductase</keyword>
<evidence type="ECO:0000256" key="1">
    <source>
        <dbReference type="ARBA" id="ARBA00001917"/>
    </source>
</evidence>
<keyword evidence="9" id="KW-1185">Reference proteome</keyword>
<dbReference type="Gene3D" id="3.20.20.70">
    <property type="entry name" value="Aldolase class I"/>
    <property type="match status" value="1"/>
</dbReference>
<dbReference type="NCBIfam" id="NF005741">
    <property type="entry name" value="PRK07565.1"/>
    <property type="match status" value="1"/>
</dbReference>
<evidence type="ECO:0000256" key="2">
    <source>
        <dbReference type="ARBA" id="ARBA00004725"/>
    </source>
</evidence>
<sequence>MDLSSRYMGLDLAHPLMASASPLSMTLDGIRALEDAGVSGLVLFSLFEEQLQAEQDFDDLLQLYGDDSFAESLSFLPRHGHYSEAAEHYLELIRKAKDATNIPIIGSINGVTSDGWIQYAKQMEQAGADGLELHLYYHPPSLDISGREVEAHYIETARRVKQSVNIPVALKLDPYFSAFGNMAKQLDQTGVDALVMFNRLLMQDFRIDSLQIKSAPPYSHPGDIALPLHWIAVLYGKLKTSLAATTGVYCADDAIKYLLAGADSVMLASCLIKHGPEHVQTILSGIKQWMEVQGMQSIDEMRGIMSESAVPNPEAFERLSYLSTIAAGKRA</sequence>
<keyword evidence="5" id="KW-0665">Pyrimidine biosynthesis</keyword>
<dbReference type="GO" id="GO:0005737">
    <property type="term" value="C:cytoplasm"/>
    <property type="evidence" value="ECO:0007669"/>
    <property type="project" value="InterPro"/>
</dbReference>
<dbReference type="Pfam" id="PF01180">
    <property type="entry name" value="DHO_dh"/>
    <property type="match status" value="1"/>
</dbReference>
<evidence type="ECO:0000256" key="4">
    <source>
        <dbReference type="ARBA" id="ARBA00022643"/>
    </source>
</evidence>
<evidence type="ECO:0000313" key="9">
    <source>
        <dbReference type="Proteomes" id="UP000244906"/>
    </source>
</evidence>
<organism evidence="8 9">
    <name type="scientific">Pelagibaculum spongiae</name>
    <dbReference type="NCBI Taxonomy" id="2080658"/>
    <lineage>
        <taxon>Bacteria</taxon>
        <taxon>Pseudomonadati</taxon>
        <taxon>Pseudomonadota</taxon>
        <taxon>Gammaproteobacteria</taxon>
        <taxon>Oceanospirillales</taxon>
        <taxon>Pelagibaculum</taxon>
    </lineage>
</organism>
<evidence type="ECO:0000256" key="3">
    <source>
        <dbReference type="ARBA" id="ARBA00022630"/>
    </source>
</evidence>
<dbReference type="UniPathway" id="UPA00070"/>
<comment type="pathway">
    <text evidence="2">Pyrimidine metabolism; UMP biosynthesis via de novo pathway.</text>
</comment>
<dbReference type="InterPro" id="IPR005720">
    <property type="entry name" value="Dihydroorotate_DH_cat"/>
</dbReference>
<feature type="domain" description="Dihydroorotate dehydrogenase catalytic" evidence="7">
    <location>
        <begin position="75"/>
        <end position="290"/>
    </location>
</feature>
<name>A0A2V1H5K5_9GAMM</name>
<evidence type="ECO:0000259" key="7">
    <source>
        <dbReference type="Pfam" id="PF01180"/>
    </source>
</evidence>
<gene>
    <name evidence="8" type="ORF">DC094_01355</name>
</gene>
<comment type="cofactor">
    <cofactor evidence="1">
        <name>FMN</name>
        <dbReference type="ChEBI" id="CHEBI:58210"/>
    </cofactor>
</comment>
<proteinExistence type="predicted"/>
<dbReference type="PANTHER" id="PTHR48109:SF3">
    <property type="entry name" value="SLL0744 PROTEIN"/>
    <property type="match status" value="1"/>
</dbReference>
<accession>A0A2V1H5K5</accession>
<keyword evidence="3" id="KW-0285">Flavoprotein</keyword>
<dbReference type="SUPFAM" id="SSF51395">
    <property type="entry name" value="FMN-linked oxidoreductases"/>
    <property type="match status" value="1"/>
</dbReference>
<dbReference type="EMBL" id="QDDL01000001">
    <property type="protein sequence ID" value="PVZ71702.1"/>
    <property type="molecule type" value="Genomic_DNA"/>
</dbReference>
<dbReference type="AlphaFoldDB" id="A0A2V1H5K5"/>
<dbReference type="GO" id="GO:0004152">
    <property type="term" value="F:dihydroorotate dehydrogenase activity"/>
    <property type="evidence" value="ECO:0007669"/>
    <property type="project" value="InterPro"/>
</dbReference>
<keyword evidence="4" id="KW-0288">FMN</keyword>
<dbReference type="InterPro" id="IPR012135">
    <property type="entry name" value="Dihydroorotate_DH_1_2"/>
</dbReference>
<dbReference type="RefSeq" id="WP_116685291.1">
    <property type="nucleotide sequence ID" value="NZ_CAWNYD010000001.1"/>
</dbReference>
<dbReference type="InterPro" id="IPR050074">
    <property type="entry name" value="DHO_dehydrogenase"/>
</dbReference>
<reference evidence="8 9" key="1">
    <citation type="submission" date="2018-04" db="EMBL/GenBank/DDBJ databases">
        <title>Thalassorhabdus spongiae gen. nov., sp. nov., isolated from a marine sponge in South-West Iceland.</title>
        <authorList>
            <person name="Knobloch S."/>
            <person name="Daussin A."/>
            <person name="Johannsson R."/>
            <person name="Marteinsson V.T."/>
        </authorList>
    </citation>
    <scope>NUCLEOTIDE SEQUENCE [LARGE SCALE GENOMIC DNA]</scope>
    <source>
        <strain evidence="8 9">Hp12</strain>
    </source>
</reference>
<evidence type="ECO:0000256" key="5">
    <source>
        <dbReference type="ARBA" id="ARBA00022975"/>
    </source>
</evidence>
<dbReference type="GO" id="GO:0044205">
    <property type="term" value="P:'de novo' UMP biosynthetic process"/>
    <property type="evidence" value="ECO:0007669"/>
    <property type="project" value="UniProtKB-UniPathway"/>
</dbReference>
<evidence type="ECO:0000256" key="6">
    <source>
        <dbReference type="ARBA" id="ARBA00023002"/>
    </source>
</evidence>
<evidence type="ECO:0000313" key="8">
    <source>
        <dbReference type="EMBL" id="PVZ71702.1"/>
    </source>
</evidence>
<dbReference type="CDD" id="cd04739">
    <property type="entry name" value="DHOD_like"/>
    <property type="match status" value="1"/>
</dbReference>
<protein>
    <submittedName>
        <fullName evidence="8">Dihydroorotate dehydrogenase-like protein</fullName>
    </submittedName>
</protein>
<dbReference type="PANTHER" id="PTHR48109">
    <property type="entry name" value="DIHYDROOROTATE DEHYDROGENASE (QUINONE), MITOCHONDRIAL-RELATED"/>
    <property type="match status" value="1"/>
</dbReference>